<dbReference type="AlphaFoldDB" id="T0YIZ3"/>
<proteinExistence type="predicted"/>
<reference evidence="2" key="2">
    <citation type="journal article" date="2014" name="ISME J.">
        <title>Microbial stratification in low pH oxic and suboxic macroscopic growths along an acid mine drainage.</title>
        <authorList>
            <person name="Mendez-Garcia C."/>
            <person name="Mesa V."/>
            <person name="Sprenger R.R."/>
            <person name="Richter M."/>
            <person name="Diez M.S."/>
            <person name="Solano J."/>
            <person name="Bargiela R."/>
            <person name="Golyshina O.V."/>
            <person name="Manteca A."/>
            <person name="Ramos J.L."/>
            <person name="Gallego J.R."/>
            <person name="Llorente I."/>
            <person name="Martins Dos Santos V.A."/>
            <person name="Jensen O.N."/>
            <person name="Pelaez A.I."/>
            <person name="Sanchez J."/>
            <person name="Ferrer M."/>
        </authorList>
    </citation>
    <scope>NUCLEOTIDE SEQUENCE</scope>
</reference>
<feature type="transmembrane region" description="Helical" evidence="1">
    <location>
        <begin position="21"/>
        <end position="38"/>
    </location>
</feature>
<reference evidence="2" key="1">
    <citation type="submission" date="2013-08" db="EMBL/GenBank/DDBJ databases">
        <authorList>
            <person name="Mendez C."/>
            <person name="Richter M."/>
            <person name="Ferrer M."/>
            <person name="Sanchez J."/>
        </authorList>
    </citation>
    <scope>NUCLEOTIDE SEQUENCE</scope>
</reference>
<gene>
    <name evidence="2" type="ORF">B2A_12409</name>
</gene>
<dbReference type="InterPro" id="IPR014942">
    <property type="entry name" value="AbiEii"/>
</dbReference>
<keyword evidence="1" id="KW-0812">Transmembrane</keyword>
<keyword evidence="1" id="KW-1133">Transmembrane helix</keyword>
<dbReference type="EMBL" id="AUZZ01008949">
    <property type="protein sequence ID" value="EQD35376.1"/>
    <property type="molecule type" value="Genomic_DNA"/>
</dbReference>
<evidence type="ECO:0000256" key="1">
    <source>
        <dbReference type="SAM" id="Phobius"/>
    </source>
</evidence>
<comment type="caution">
    <text evidence="2">The sequence shown here is derived from an EMBL/GenBank/DDBJ whole genome shotgun (WGS) entry which is preliminary data.</text>
</comment>
<keyword evidence="1" id="KW-0472">Membrane</keyword>
<organism evidence="2">
    <name type="scientific">mine drainage metagenome</name>
    <dbReference type="NCBI Taxonomy" id="410659"/>
    <lineage>
        <taxon>unclassified sequences</taxon>
        <taxon>metagenomes</taxon>
        <taxon>ecological metagenomes</taxon>
    </lineage>
</organism>
<evidence type="ECO:0000313" key="2">
    <source>
        <dbReference type="EMBL" id="EQD35376.1"/>
    </source>
</evidence>
<dbReference type="Pfam" id="PF08843">
    <property type="entry name" value="AbiEii"/>
    <property type="match status" value="1"/>
</dbReference>
<accession>T0YIZ3</accession>
<dbReference type="Gene3D" id="3.10.450.620">
    <property type="entry name" value="JHP933, nucleotidyltransferase-like core domain"/>
    <property type="match status" value="1"/>
</dbReference>
<sequence length="248" mass="29423">MMRDRYIQKWFSKEQVIFRKLQIYFLYSLYAGGANLIFKGGTALDIFYGSGRFSEDLDFDGKTLDDLVTVDRAIDFLKQKSEYAVFNDWEKEREMHRDFIRYILRISSKEIDNIISFLIDYTVDTPIYPPNRIVIKYNDSLVNANVMQMKEILPEKVSAILNREKARDLYDLYYLAVVKRVPISLKDIYAKCGKNFSTSRKDYSFELFKKRVNDLKRRWSEMDVLLEDPKNYPFEEVSGSVLELFKSL</sequence>
<protein>
    <submittedName>
        <fullName evidence="2">Protein containing DUF1814</fullName>
    </submittedName>
</protein>
<name>T0YIZ3_9ZZZZ</name>